<sequence>MPDSEEDERYDTFEEYKYNEAILEQINNSLKGKDLSDIYNGSVNEDTEYGRRVIENSITLKNYLLHFDTIESCNNKNCCGYLNYWLNQKARSYNNASYSTLTIYNTYMQDDNELKQKNLCSSKIKYMNFDKYKKMDEIYKIYKSYKYYKIYKSHNSNVQLACLRANSCATEYNKILSSHTKIDDTKLCKVLEDFKKEFELNALLPKGQCKPEIPILYSYQDKCINLGRQENGADTFSKLQGHGEPGERKGESAQTKSQELDTSAEDGSTSPSYFDATLPITLFSSGIGVIFILLSFYKFTPLGHLLKHHIQRFNGVSKNSDDPLYEIHQNSSEYHDRNLEYNEYNILYNS</sequence>
<evidence type="ECO:0000313" key="2">
    <source>
        <dbReference type="EMBL" id="SBS93728.1"/>
    </source>
</evidence>
<dbReference type="AlphaFoldDB" id="A0A1A8WLB8"/>
<protein>
    <submittedName>
        <fullName evidence="2">PIR Superfamily Protein</fullName>
    </submittedName>
</protein>
<feature type="region of interest" description="Disordered" evidence="1">
    <location>
        <begin position="234"/>
        <end position="270"/>
    </location>
</feature>
<evidence type="ECO:0000313" key="3">
    <source>
        <dbReference type="Proteomes" id="UP000078560"/>
    </source>
</evidence>
<reference evidence="3" key="1">
    <citation type="submission" date="2016-05" db="EMBL/GenBank/DDBJ databases">
        <authorList>
            <person name="Naeem Raeece"/>
        </authorList>
    </citation>
    <scope>NUCLEOTIDE SEQUENCE [LARGE SCALE GENOMIC DNA]</scope>
</reference>
<accession>A0A1A8WLB8</accession>
<dbReference type="Proteomes" id="UP000078560">
    <property type="component" value="Unassembled WGS sequence"/>
</dbReference>
<evidence type="ECO:0000256" key="1">
    <source>
        <dbReference type="SAM" id="MobiDB-lite"/>
    </source>
</evidence>
<organism evidence="2 3">
    <name type="scientific">Plasmodium ovale curtisi</name>
    <dbReference type="NCBI Taxonomy" id="864141"/>
    <lineage>
        <taxon>Eukaryota</taxon>
        <taxon>Sar</taxon>
        <taxon>Alveolata</taxon>
        <taxon>Apicomplexa</taxon>
        <taxon>Aconoidasida</taxon>
        <taxon>Haemosporida</taxon>
        <taxon>Plasmodiidae</taxon>
        <taxon>Plasmodium</taxon>
        <taxon>Plasmodium (Plasmodium)</taxon>
    </lineage>
</organism>
<feature type="compositionally biased region" description="Polar residues" evidence="1">
    <location>
        <begin position="252"/>
        <end position="270"/>
    </location>
</feature>
<proteinExistence type="predicted"/>
<dbReference type="EMBL" id="FLQU01001604">
    <property type="protein sequence ID" value="SBS93728.1"/>
    <property type="molecule type" value="Genomic_DNA"/>
</dbReference>
<gene>
    <name evidence="2" type="ORF">POVCU2_0083240</name>
</gene>
<dbReference type="InterPro" id="IPR008780">
    <property type="entry name" value="Plasmodium_Vir"/>
</dbReference>
<name>A0A1A8WLB8_PLAOA</name>
<dbReference type="Pfam" id="PF05795">
    <property type="entry name" value="Plasmodium_Vir"/>
    <property type="match status" value="1"/>
</dbReference>